<evidence type="ECO:0000313" key="3">
    <source>
        <dbReference type="Proteomes" id="UP001434883"/>
    </source>
</evidence>
<sequence length="126" mass="13749">MQSCRNATHSICCGTEGLGTAEKPGPALRCGNISRPTFSLEDARSPGEKKRVIASSLLVDERHLRTPSPQLDDDSEAESFRDGRSDEGVDSLVLESVMFAILAERTLGPKLYGIFPEGRLEQYLPV</sequence>
<dbReference type="Pfam" id="PF01633">
    <property type="entry name" value="Choline_kinase"/>
    <property type="match status" value="1"/>
</dbReference>
<proteinExistence type="predicted"/>
<keyword evidence="3" id="KW-1185">Reference proteome</keyword>
<dbReference type="EMBL" id="JAHRIN010076362">
    <property type="protein sequence ID" value="MEQ2218012.1"/>
    <property type="molecule type" value="Genomic_DNA"/>
</dbReference>
<organism evidence="2 3">
    <name type="scientific">Xenoophorus captivus</name>
    <dbReference type="NCBI Taxonomy" id="1517983"/>
    <lineage>
        <taxon>Eukaryota</taxon>
        <taxon>Metazoa</taxon>
        <taxon>Chordata</taxon>
        <taxon>Craniata</taxon>
        <taxon>Vertebrata</taxon>
        <taxon>Euteleostomi</taxon>
        <taxon>Actinopterygii</taxon>
        <taxon>Neopterygii</taxon>
        <taxon>Teleostei</taxon>
        <taxon>Neoteleostei</taxon>
        <taxon>Acanthomorphata</taxon>
        <taxon>Ovalentaria</taxon>
        <taxon>Atherinomorphae</taxon>
        <taxon>Cyprinodontiformes</taxon>
        <taxon>Goodeidae</taxon>
        <taxon>Xenoophorus</taxon>
    </lineage>
</organism>
<dbReference type="Proteomes" id="UP001434883">
    <property type="component" value="Unassembled WGS sequence"/>
</dbReference>
<comment type="caution">
    <text evidence="2">The sequence shown here is derived from an EMBL/GenBank/DDBJ whole genome shotgun (WGS) entry which is preliminary data.</text>
</comment>
<evidence type="ECO:0000313" key="2">
    <source>
        <dbReference type="EMBL" id="MEQ2218012.1"/>
    </source>
</evidence>
<evidence type="ECO:0000256" key="1">
    <source>
        <dbReference type="SAM" id="MobiDB-lite"/>
    </source>
</evidence>
<protein>
    <submittedName>
        <fullName evidence="2">Uncharacterized protein</fullName>
    </submittedName>
</protein>
<name>A0ABV0SBT7_9TELE</name>
<accession>A0ABV0SBT7</accession>
<dbReference type="Gene3D" id="3.30.200.20">
    <property type="entry name" value="Phosphorylase Kinase, domain 1"/>
    <property type="match status" value="1"/>
</dbReference>
<gene>
    <name evidence="2" type="ORF">XENOCAPTIV_027902</name>
</gene>
<feature type="region of interest" description="Disordered" evidence="1">
    <location>
        <begin position="63"/>
        <end position="85"/>
    </location>
</feature>
<reference evidence="2 3" key="1">
    <citation type="submission" date="2021-06" db="EMBL/GenBank/DDBJ databases">
        <authorList>
            <person name="Palmer J.M."/>
        </authorList>
    </citation>
    <scope>NUCLEOTIDE SEQUENCE [LARGE SCALE GENOMIC DNA]</scope>
    <source>
        <strain evidence="2 3">XC_2019</strain>
        <tissue evidence="2">Muscle</tissue>
    </source>
</reference>